<evidence type="ECO:0000313" key="2">
    <source>
        <dbReference type="Proteomes" id="UP000008234"/>
    </source>
</evidence>
<sequence>MHVNAFVPGVKRPANRNDMAGALRKSRLTADRNRVINCSARVNVVI</sequence>
<organism evidence="1 2">
    <name type="scientific">Mageeibacillus indolicus (strain UPII9-5)</name>
    <name type="common">Clostridiales genomosp. BVAB3 (strain UPII9-5)</name>
    <dbReference type="NCBI Taxonomy" id="699246"/>
    <lineage>
        <taxon>Bacteria</taxon>
        <taxon>Bacillati</taxon>
        <taxon>Bacillota</taxon>
        <taxon>Clostridia</taxon>
        <taxon>Eubacteriales</taxon>
        <taxon>Oscillospiraceae</taxon>
        <taxon>Mageeibacillus</taxon>
    </lineage>
</organism>
<dbReference type="AlphaFoldDB" id="D3R1E4"/>
<gene>
    <name evidence="1" type="ordered locus">HMPREF0868_0679</name>
</gene>
<accession>D3R1E4</accession>
<dbReference type="KEGG" id="clo:HMPREF0868_0679"/>
<dbReference type="Proteomes" id="UP000008234">
    <property type="component" value="Chromosome"/>
</dbReference>
<protein>
    <submittedName>
        <fullName evidence="1">Uncharacterized protein</fullName>
    </submittedName>
</protein>
<dbReference type="HOGENOM" id="CLU_3185521_0_0_9"/>
<name>D3R1E4_MAGIU</name>
<dbReference type="STRING" id="699246.HMPREF0868_0679"/>
<reference evidence="2" key="1">
    <citation type="submission" date="2009-12" db="EMBL/GenBank/DDBJ databases">
        <title>Sequence of Clostridiales genomosp. BVAB3 str. UPII9-5.</title>
        <authorList>
            <person name="Madupu R."/>
            <person name="Durkin A.S."/>
            <person name="Torralba M."/>
            <person name="Methe B."/>
            <person name="Sutton G.G."/>
            <person name="Strausberg R.L."/>
            <person name="Nelson K.E."/>
        </authorList>
    </citation>
    <scope>NUCLEOTIDE SEQUENCE [LARGE SCALE GENOMIC DNA]</scope>
    <source>
        <strain evidence="2">UPII9-5</strain>
    </source>
</reference>
<dbReference type="EMBL" id="CP001850">
    <property type="protein sequence ID" value="ADC91069.1"/>
    <property type="molecule type" value="Genomic_DNA"/>
</dbReference>
<evidence type="ECO:0000313" key="1">
    <source>
        <dbReference type="EMBL" id="ADC91069.1"/>
    </source>
</evidence>
<proteinExistence type="predicted"/>
<keyword evidence="2" id="KW-1185">Reference proteome</keyword>